<dbReference type="SUPFAM" id="SSF55856">
    <property type="entry name" value="Cytochrome b5-like heme/steroid binding domain"/>
    <property type="match status" value="1"/>
</dbReference>
<feature type="binding site" evidence="19">
    <location>
        <position position="331"/>
    </location>
    <ligand>
        <name>Zn(2+)</name>
        <dbReference type="ChEBI" id="CHEBI:29105"/>
        <label>1</label>
    </ligand>
</feature>
<evidence type="ECO:0000256" key="9">
    <source>
        <dbReference type="ARBA" id="ARBA00022824"/>
    </source>
</evidence>
<dbReference type="SMART" id="SM01117">
    <property type="entry name" value="Cyt-b5"/>
    <property type="match status" value="1"/>
</dbReference>
<keyword evidence="5 18" id="KW-0444">Lipid biosynthesis</keyword>
<evidence type="ECO:0000256" key="5">
    <source>
        <dbReference type="ARBA" id="ARBA00022516"/>
    </source>
</evidence>
<dbReference type="InterPro" id="IPR006694">
    <property type="entry name" value="Fatty_acid_hydroxylase"/>
</dbReference>
<accession>A0A3N4LQ71</accession>
<evidence type="ECO:0000256" key="21">
    <source>
        <dbReference type="SAM" id="Phobius"/>
    </source>
</evidence>
<protein>
    <recommendedName>
        <fullName evidence="18">Ceramide very long chain fatty acid hydroxylase</fullName>
        <ecNumber evidence="18">1.-.-.-</ecNumber>
    </recommendedName>
</protein>
<feature type="transmembrane region" description="Helical" evidence="21">
    <location>
        <begin position="310"/>
        <end position="330"/>
    </location>
</feature>
<dbReference type="GO" id="GO:0080132">
    <property type="term" value="F:fatty acid 2-hydroxylase activity"/>
    <property type="evidence" value="ECO:0007669"/>
    <property type="project" value="InterPro"/>
</dbReference>
<feature type="domain" description="Cytochrome b5 heme-binding" evidence="22">
    <location>
        <begin position="6"/>
        <end position="85"/>
    </location>
</feature>
<dbReference type="EC" id="1.-.-.-" evidence="18"/>
<dbReference type="PROSITE" id="PS00191">
    <property type="entry name" value="CYTOCHROME_B5_1"/>
    <property type="match status" value="1"/>
</dbReference>
<feature type="binding site" evidence="19">
    <location>
        <position position="327"/>
    </location>
    <ligand>
        <name>Zn(2+)</name>
        <dbReference type="ChEBI" id="CHEBI:29105"/>
        <label>1</label>
    </ligand>
</feature>
<dbReference type="STRING" id="1051890.A0A3N4LQ71"/>
<keyword evidence="14 18" id="KW-0408">Iron</keyword>
<feature type="binding site" evidence="19">
    <location>
        <position position="265"/>
    </location>
    <ligand>
        <name>Zn(2+)</name>
        <dbReference type="ChEBI" id="CHEBI:29105"/>
        <label>1</label>
    </ligand>
</feature>
<evidence type="ECO:0000259" key="22">
    <source>
        <dbReference type="PROSITE" id="PS50255"/>
    </source>
</evidence>
<dbReference type="Pfam" id="PF00173">
    <property type="entry name" value="Cyt-b5"/>
    <property type="match status" value="1"/>
</dbReference>
<evidence type="ECO:0000256" key="10">
    <source>
        <dbReference type="ARBA" id="ARBA00022832"/>
    </source>
</evidence>
<dbReference type="InterPro" id="IPR001199">
    <property type="entry name" value="Cyt_B5-like_heme/steroid-bd"/>
</dbReference>
<feature type="binding site" evidence="19">
    <location>
        <position position="350"/>
    </location>
    <ligand>
        <name>Zn(2+)</name>
        <dbReference type="ChEBI" id="CHEBI:29105"/>
        <label>1</label>
    </ligand>
</feature>
<dbReference type="PANTHER" id="PTHR12863:SF1">
    <property type="entry name" value="FATTY ACID 2-HYDROXYLASE"/>
    <property type="match status" value="1"/>
</dbReference>
<organism evidence="23 24">
    <name type="scientific">Terfezia boudieri ATCC MYA-4762</name>
    <dbReference type="NCBI Taxonomy" id="1051890"/>
    <lineage>
        <taxon>Eukaryota</taxon>
        <taxon>Fungi</taxon>
        <taxon>Dikarya</taxon>
        <taxon>Ascomycota</taxon>
        <taxon>Pezizomycotina</taxon>
        <taxon>Pezizomycetes</taxon>
        <taxon>Pezizales</taxon>
        <taxon>Pezizaceae</taxon>
        <taxon>Terfezia</taxon>
    </lineage>
</organism>
<feature type="binding site" evidence="19">
    <location>
        <position position="268"/>
    </location>
    <ligand>
        <name>Zn(2+)</name>
        <dbReference type="ChEBI" id="CHEBI:29105"/>
        <label>1</label>
    </ligand>
</feature>
<evidence type="ECO:0000256" key="4">
    <source>
        <dbReference type="ARBA" id="ARBA00005747"/>
    </source>
</evidence>
<dbReference type="GO" id="GO:0005506">
    <property type="term" value="F:iron ion binding"/>
    <property type="evidence" value="ECO:0007669"/>
    <property type="project" value="UniProtKB-UniRule"/>
</dbReference>
<evidence type="ECO:0000256" key="6">
    <source>
        <dbReference type="ARBA" id="ARBA00022617"/>
    </source>
</evidence>
<feature type="binding site" evidence="19">
    <location>
        <position position="349"/>
    </location>
    <ligand>
        <name>Zn(2+)</name>
        <dbReference type="ChEBI" id="CHEBI:29105"/>
        <label>2</label>
    </ligand>
</feature>
<proteinExistence type="inferred from homology"/>
<evidence type="ECO:0000313" key="23">
    <source>
        <dbReference type="EMBL" id="RPB25063.1"/>
    </source>
</evidence>
<dbReference type="EMBL" id="ML121539">
    <property type="protein sequence ID" value="RPB25063.1"/>
    <property type="molecule type" value="Genomic_DNA"/>
</dbReference>
<dbReference type="PRINTS" id="PR00363">
    <property type="entry name" value="CYTOCHROMEB5"/>
</dbReference>
<evidence type="ECO:0000256" key="13">
    <source>
        <dbReference type="ARBA" id="ARBA00023002"/>
    </source>
</evidence>
<comment type="subcellular location">
    <subcellularLocation>
        <location evidence="1">Endoplasmic reticulum membrane</location>
        <topology evidence="1">Multi-pass membrane protein</topology>
    </subcellularLocation>
</comment>
<dbReference type="Pfam" id="PF04116">
    <property type="entry name" value="FA_hydroxylase"/>
    <property type="match status" value="1"/>
</dbReference>
<dbReference type="PIRSF" id="PIRSF005149">
    <property type="entry name" value="IPC-B_HD"/>
    <property type="match status" value="1"/>
</dbReference>
<comment type="function">
    <text evidence="18">Ceramide hydroxylase involved in the hydroxylation of sphingolipid-associated very long chain fatty acids. Postulated to hydroxylate the very long chain fatty acid of dihydroceramides and phytoceramides at C-2.</text>
</comment>
<evidence type="ECO:0000256" key="18">
    <source>
        <dbReference type="PIRNR" id="PIRNR005149"/>
    </source>
</evidence>
<feature type="transmembrane region" description="Helical" evidence="21">
    <location>
        <begin position="283"/>
        <end position="304"/>
    </location>
</feature>
<evidence type="ECO:0000256" key="15">
    <source>
        <dbReference type="ARBA" id="ARBA00023098"/>
    </source>
</evidence>
<dbReference type="OrthoDB" id="2204368at2759"/>
<evidence type="ECO:0000256" key="1">
    <source>
        <dbReference type="ARBA" id="ARBA00004477"/>
    </source>
</evidence>
<evidence type="ECO:0000256" key="7">
    <source>
        <dbReference type="ARBA" id="ARBA00022692"/>
    </source>
</evidence>
<keyword evidence="7 21" id="KW-0812">Transmembrane</keyword>
<comment type="cofactor">
    <cofactor evidence="18 19">
        <name>Zn(2+)</name>
        <dbReference type="ChEBI" id="CHEBI:29105"/>
    </cofactor>
    <text evidence="18 19">Binds 2 Zn(2+) ions per subunit that likely form a catalytic dimetal center.</text>
</comment>
<evidence type="ECO:0000256" key="17">
    <source>
        <dbReference type="ARBA" id="ARBA00023160"/>
    </source>
</evidence>
<feature type="binding site" evidence="19">
    <location>
        <position position="346"/>
    </location>
    <ligand>
        <name>Zn(2+)</name>
        <dbReference type="ChEBI" id="CHEBI:29105"/>
        <label>1</label>
    </ligand>
</feature>
<sequence>MPAQTLPTITRAELASHNSKKSCYVAVGTRVFDVTEFLADHPGGEDLVMEYAGKDVAEILEDEISHKHSEAAYEILGGYVVGNLNESENSTSSSNGNGIGNDFAKTANGSSKVNGFAKTVLASEEDLSKETDPTEDFKKHGFIDLNRPMFMQVLRSSWTRDFYLDQVHRPRYYKGGDSAPFFGNFLEPLSKAPWWIVPTVWVPAVCYGLWRAYEGVQSLPLLGMNFVIGVVVWTLVEYTLHRCLFHLDEHMPDHPIFLTLHFMLHGVHHYLPMDKYRLVMPPALFLVLAYPFWVLVQSLLGAAFSWYIATNLYCGGIFGYILYDCTHYFLHHKNLPAYMRELKKYHLKHHYMDYQLGFGVTSKFWDKVFGTELVYSGSPKKA</sequence>
<evidence type="ECO:0000256" key="8">
    <source>
        <dbReference type="ARBA" id="ARBA00022723"/>
    </source>
</evidence>
<evidence type="ECO:0000256" key="2">
    <source>
        <dbReference type="ARBA" id="ARBA00004991"/>
    </source>
</evidence>
<dbReference type="InterPro" id="IPR018506">
    <property type="entry name" value="Cyt_B5_heme-BS"/>
</dbReference>
<keyword evidence="9 18" id="KW-0256">Endoplasmic reticulum</keyword>
<evidence type="ECO:0000256" key="12">
    <source>
        <dbReference type="ARBA" id="ARBA00022989"/>
    </source>
</evidence>
<dbReference type="GO" id="GO:0005789">
    <property type="term" value="C:endoplasmic reticulum membrane"/>
    <property type="evidence" value="ECO:0007669"/>
    <property type="project" value="UniProtKB-SubCell"/>
</dbReference>
<keyword evidence="11 19" id="KW-0862">Zinc</keyword>
<keyword evidence="8 18" id="KW-0479">Metal-binding</keyword>
<evidence type="ECO:0000256" key="11">
    <source>
        <dbReference type="ARBA" id="ARBA00022833"/>
    </source>
</evidence>
<feature type="binding site" description="axial binding residue" evidence="20">
    <location>
        <position position="41"/>
    </location>
    <ligand>
        <name>heme</name>
        <dbReference type="ChEBI" id="CHEBI:30413"/>
    </ligand>
    <ligandPart>
        <name>Fe</name>
        <dbReference type="ChEBI" id="CHEBI:18248"/>
    </ligandPart>
</feature>
<gene>
    <name evidence="23" type="ORF">L211DRAFT_867504</name>
</gene>
<dbReference type="InterPro" id="IPR036400">
    <property type="entry name" value="Cyt_B5-like_heme/steroid_sf"/>
</dbReference>
<name>A0A3N4LQ71_9PEZI</name>
<keyword evidence="13 18" id="KW-0560">Oxidoreductase</keyword>
<dbReference type="InParanoid" id="A0A3N4LQ71"/>
<keyword evidence="17 18" id="KW-0275">Fatty acid biosynthesis</keyword>
<keyword evidence="10 18" id="KW-0276">Fatty acid metabolism</keyword>
<dbReference type="FunFam" id="3.10.120.10:FF:000007">
    <property type="entry name" value="Sulfite oxidase, mitochondrial"/>
    <property type="match status" value="1"/>
</dbReference>
<evidence type="ECO:0000256" key="16">
    <source>
        <dbReference type="ARBA" id="ARBA00023136"/>
    </source>
</evidence>
<evidence type="ECO:0000313" key="24">
    <source>
        <dbReference type="Proteomes" id="UP000267821"/>
    </source>
</evidence>
<evidence type="ECO:0000256" key="14">
    <source>
        <dbReference type="ARBA" id="ARBA00023004"/>
    </source>
</evidence>
<feature type="transmembrane region" description="Helical" evidence="21">
    <location>
        <begin position="219"/>
        <end position="236"/>
    </location>
</feature>
<evidence type="ECO:0000256" key="19">
    <source>
        <dbReference type="PIRSR" id="PIRSR005149-1"/>
    </source>
</evidence>
<comment type="cofactor">
    <cofactor evidence="20">
        <name>Fe cation</name>
        <dbReference type="ChEBI" id="CHEBI:24875"/>
    </cofactor>
</comment>
<keyword evidence="16 18" id="KW-0472">Membrane</keyword>
<comment type="pathway">
    <text evidence="2">Sphingolipid metabolism.</text>
</comment>
<feature type="transmembrane region" description="Helical" evidence="21">
    <location>
        <begin position="192"/>
        <end position="210"/>
    </location>
</feature>
<dbReference type="InterPro" id="IPR014430">
    <property type="entry name" value="Scs7"/>
</dbReference>
<dbReference type="Gene3D" id="3.10.120.10">
    <property type="entry name" value="Cytochrome b5-like heme/steroid binding domain"/>
    <property type="match status" value="1"/>
</dbReference>
<keyword evidence="24" id="KW-1185">Reference proteome</keyword>
<evidence type="ECO:0000256" key="3">
    <source>
        <dbReference type="ARBA" id="ARBA00005189"/>
    </source>
</evidence>
<reference evidence="23 24" key="1">
    <citation type="journal article" date="2018" name="Nat. Ecol. Evol.">
        <title>Pezizomycetes genomes reveal the molecular basis of ectomycorrhizal truffle lifestyle.</title>
        <authorList>
            <person name="Murat C."/>
            <person name="Payen T."/>
            <person name="Noel B."/>
            <person name="Kuo A."/>
            <person name="Morin E."/>
            <person name="Chen J."/>
            <person name="Kohler A."/>
            <person name="Krizsan K."/>
            <person name="Balestrini R."/>
            <person name="Da Silva C."/>
            <person name="Montanini B."/>
            <person name="Hainaut M."/>
            <person name="Levati E."/>
            <person name="Barry K.W."/>
            <person name="Belfiori B."/>
            <person name="Cichocki N."/>
            <person name="Clum A."/>
            <person name="Dockter R.B."/>
            <person name="Fauchery L."/>
            <person name="Guy J."/>
            <person name="Iotti M."/>
            <person name="Le Tacon F."/>
            <person name="Lindquist E.A."/>
            <person name="Lipzen A."/>
            <person name="Malagnac F."/>
            <person name="Mello A."/>
            <person name="Molinier V."/>
            <person name="Miyauchi S."/>
            <person name="Poulain J."/>
            <person name="Riccioni C."/>
            <person name="Rubini A."/>
            <person name="Sitrit Y."/>
            <person name="Splivallo R."/>
            <person name="Traeger S."/>
            <person name="Wang M."/>
            <person name="Zifcakova L."/>
            <person name="Wipf D."/>
            <person name="Zambonelli A."/>
            <person name="Paolocci F."/>
            <person name="Nowrousian M."/>
            <person name="Ottonello S."/>
            <person name="Baldrian P."/>
            <person name="Spatafora J.W."/>
            <person name="Henrissat B."/>
            <person name="Nagy L.G."/>
            <person name="Aury J.M."/>
            <person name="Wincker P."/>
            <person name="Grigoriev I.V."/>
            <person name="Bonfante P."/>
            <person name="Martin F.M."/>
        </authorList>
    </citation>
    <scope>NUCLEOTIDE SEQUENCE [LARGE SCALE GENOMIC DNA]</scope>
    <source>
        <strain evidence="23 24">ATCC MYA-4762</strain>
    </source>
</reference>
<keyword evidence="15 18" id="KW-0443">Lipid metabolism</keyword>
<feature type="binding site" evidence="19">
    <location>
        <position position="246"/>
    </location>
    <ligand>
        <name>Zn(2+)</name>
        <dbReference type="ChEBI" id="CHEBI:29105"/>
        <label>1</label>
    </ligand>
</feature>
<dbReference type="PROSITE" id="PS50255">
    <property type="entry name" value="CYTOCHROME_B5_2"/>
    <property type="match status" value="1"/>
</dbReference>
<feature type="binding site" evidence="19">
    <location>
        <position position="241"/>
    </location>
    <ligand>
        <name>Zn(2+)</name>
        <dbReference type="ChEBI" id="CHEBI:29105"/>
        <label>1</label>
    </ligand>
</feature>
<dbReference type="GO" id="GO:0020037">
    <property type="term" value="F:heme binding"/>
    <property type="evidence" value="ECO:0007669"/>
    <property type="project" value="InterPro"/>
</dbReference>
<feature type="binding site" description="axial binding residue" evidence="20">
    <location>
        <position position="68"/>
    </location>
    <ligand>
        <name>heme</name>
        <dbReference type="ChEBI" id="CHEBI:30413"/>
    </ligand>
    <ligandPart>
        <name>Fe</name>
        <dbReference type="ChEBI" id="CHEBI:18248"/>
    </ligandPart>
</feature>
<dbReference type="FunCoup" id="A0A3N4LQ71">
    <property type="interactions" value="201"/>
</dbReference>
<comment type="pathway">
    <text evidence="3">Lipid metabolism.</text>
</comment>
<keyword evidence="12 21" id="KW-1133">Transmembrane helix</keyword>
<dbReference type="PANTHER" id="PTHR12863">
    <property type="entry name" value="FATTY ACID HYDROXYLASE"/>
    <property type="match status" value="1"/>
</dbReference>
<dbReference type="Proteomes" id="UP000267821">
    <property type="component" value="Unassembled WGS sequence"/>
</dbReference>
<feature type="binding site" evidence="19">
    <location>
        <position position="269"/>
    </location>
    <ligand>
        <name>Zn(2+)</name>
        <dbReference type="ChEBI" id="CHEBI:29105"/>
        <label>1</label>
    </ligand>
</feature>
<dbReference type="AlphaFoldDB" id="A0A3N4LQ71"/>
<feature type="transmembrane region" description="Helical" evidence="21">
    <location>
        <begin position="256"/>
        <end position="271"/>
    </location>
</feature>
<comment type="similarity">
    <text evidence="4 18">Belongs to the sterol desaturase family. SCS7 subfamily.</text>
</comment>
<dbReference type="GO" id="GO:0006633">
    <property type="term" value="P:fatty acid biosynthetic process"/>
    <property type="evidence" value="ECO:0007669"/>
    <property type="project" value="UniProtKB-KW"/>
</dbReference>
<evidence type="ECO:0000256" key="20">
    <source>
        <dbReference type="PIRSR" id="PIRSR005149-50"/>
    </source>
</evidence>
<keyword evidence="6 20" id="KW-0349">Heme</keyword>